<evidence type="ECO:0000256" key="1">
    <source>
        <dbReference type="SAM" id="MobiDB-lite"/>
    </source>
</evidence>
<evidence type="ECO:0000313" key="2">
    <source>
        <dbReference type="EMBL" id="EYU34169.1"/>
    </source>
</evidence>
<sequence>MPKLLVEFLQEQQEPFALDNYLLERGYSKGSTTSSTLRNSARFLKKSASLGLRKRREIVPKCSEFVRAVCGRFVVLHNLATNHNIKNRGNNGGRRNSNTREKQHANEEDKYYLSSTSGTTVFDSCSESDVGDDAQCSQIEFIINKRALQQNKQLLIDCVREVIKKYRKNDGKIFGTDELWKLVCENVWIWSKDSIDENSIIHLLRYDFMESSLHADSEQHKEDLSMLIGDAVLDCIIN</sequence>
<accession>A0A022R2I6</accession>
<keyword evidence="3" id="KW-1185">Reference proteome</keyword>
<dbReference type="PANTHER" id="PTHR37613:SF4">
    <property type="entry name" value="DUF4378 DOMAIN-CONTAINING PROTEIN"/>
    <property type="match status" value="1"/>
</dbReference>
<dbReference type="EMBL" id="KI630716">
    <property type="protein sequence ID" value="EYU34169.1"/>
    <property type="molecule type" value="Genomic_DNA"/>
</dbReference>
<dbReference type="Proteomes" id="UP000030748">
    <property type="component" value="Unassembled WGS sequence"/>
</dbReference>
<evidence type="ECO:0000313" key="3">
    <source>
        <dbReference type="Proteomes" id="UP000030748"/>
    </source>
</evidence>
<gene>
    <name evidence="2" type="ORF">MIMGU_mgv1a024445mg</name>
</gene>
<dbReference type="PANTHER" id="PTHR37613">
    <property type="entry name" value="DUF4378 DOMAIN PROTEIN"/>
    <property type="match status" value="1"/>
</dbReference>
<proteinExistence type="predicted"/>
<reference evidence="2 3" key="1">
    <citation type="journal article" date="2013" name="Proc. Natl. Acad. Sci. U.S.A.">
        <title>Fine-scale variation in meiotic recombination in Mimulus inferred from population shotgun sequencing.</title>
        <authorList>
            <person name="Hellsten U."/>
            <person name="Wright K.M."/>
            <person name="Jenkins J."/>
            <person name="Shu S."/>
            <person name="Yuan Y."/>
            <person name="Wessler S.R."/>
            <person name="Schmutz J."/>
            <person name="Willis J.H."/>
            <person name="Rokhsar D.S."/>
        </authorList>
    </citation>
    <scope>NUCLEOTIDE SEQUENCE [LARGE SCALE GENOMIC DNA]</scope>
    <source>
        <strain evidence="3">cv. DUN x IM62</strain>
    </source>
</reference>
<dbReference type="eggNOG" id="ENOG502RYEF">
    <property type="taxonomic scope" value="Eukaryota"/>
</dbReference>
<feature type="compositionally biased region" description="Low complexity" evidence="1">
    <location>
        <begin position="84"/>
        <end position="96"/>
    </location>
</feature>
<feature type="non-terminal residue" evidence="2">
    <location>
        <position position="238"/>
    </location>
</feature>
<name>A0A022R2I6_ERYGU</name>
<feature type="region of interest" description="Disordered" evidence="1">
    <location>
        <begin position="84"/>
        <end position="109"/>
    </location>
</feature>
<dbReference type="AlphaFoldDB" id="A0A022R2I6"/>
<organism evidence="2 3">
    <name type="scientific">Erythranthe guttata</name>
    <name type="common">Yellow monkey flower</name>
    <name type="synonym">Mimulus guttatus</name>
    <dbReference type="NCBI Taxonomy" id="4155"/>
    <lineage>
        <taxon>Eukaryota</taxon>
        <taxon>Viridiplantae</taxon>
        <taxon>Streptophyta</taxon>
        <taxon>Embryophyta</taxon>
        <taxon>Tracheophyta</taxon>
        <taxon>Spermatophyta</taxon>
        <taxon>Magnoliopsida</taxon>
        <taxon>eudicotyledons</taxon>
        <taxon>Gunneridae</taxon>
        <taxon>Pentapetalae</taxon>
        <taxon>asterids</taxon>
        <taxon>lamiids</taxon>
        <taxon>Lamiales</taxon>
        <taxon>Phrymaceae</taxon>
        <taxon>Erythranthe</taxon>
    </lineage>
</organism>
<protein>
    <recommendedName>
        <fullName evidence="4">DUF4378 domain-containing protein</fullName>
    </recommendedName>
</protein>
<feature type="compositionally biased region" description="Basic and acidic residues" evidence="1">
    <location>
        <begin position="98"/>
        <end position="109"/>
    </location>
</feature>
<evidence type="ECO:0008006" key="4">
    <source>
        <dbReference type="Google" id="ProtNLM"/>
    </source>
</evidence>